<feature type="region of interest" description="Disordered" evidence="1">
    <location>
        <begin position="435"/>
        <end position="470"/>
    </location>
</feature>
<feature type="domain" description="DUF8032" evidence="2">
    <location>
        <begin position="83"/>
        <end position="176"/>
    </location>
</feature>
<dbReference type="Pfam" id="PF26087">
    <property type="entry name" value="DUF8032"/>
    <property type="match status" value="2"/>
</dbReference>
<dbReference type="Proteomes" id="UP001448207">
    <property type="component" value="Unassembled WGS sequence"/>
</dbReference>
<sequence length="552" mass="62128">MQTPVPELQLSVNDLLYPNKTAEILLDSLTTEQLNAIEQALYKLKEKKLALQNHPPPLQHDHINESPTSSTHEPVTEVRDGVEWVSFVYSHRRTLKNYNIRTDLETVDLATMDDKFKRDNCIYPRANLPKDSYRGNRWSYETECNVLGWQLAWLNRNEIASKRGLIQRAVDSYRNRYPSMRSRRVARQEKLLRGTLRKRKHREDTVMENATKHSKPPVRQCLPYTSTSIPRPLDWKDNSRSTTMSILVGPGSPWQLKVNIESVALSIIDLQFRKSNCVFPRALLLASDAPFLSDRKRDEAKCNEIGWQLAWLNPHQLANKKNLLQQVLDTFRNHHTPHLRPRKYSSRVPLTYPSLSLPSLPIEPHADEDNHSCFSGTTATLDFNDCFSPPPEPESPCVHSTKEVVQTNQTIQIKSEFKNVFDSLLSSLPLLQVPLSSSSSSSSSSPSSLEPMQSDDDINDIGASTNASGNANACGSGNGSISGSGQSSASPPVPELALAFDTMYQHALMVHSNDTLFGPTVEMKDYCDAIKYEDVSAGIDNFETNPLLNQLF</sequence>
<gene>
    <name evidence="3" type="ORF">J3Q64DRAFT_1671032</name>
</gene>
<feature type="region of interest" description="Disordered" evidence="1">
    <location>
        <begin position="55"/>
        <end position="75"/>
    </location>
</feature>
<evidence type="ECO:0000313" key="4">
    <source>
        <dbReference type="Proteomes" id="UP001448207"/>
    </source>
</evidence>
<feature type="compositionally biased region" description="Low complexity" evidence="1">
    <location>
        <begin position="435"/>
        <end position="449"/>
    </location>
</feature>
<name>A0ABR3BIG6_PHYBL</name>
<dbReference type="InterPro" id="IPR058345">
    <property type="entry name" value="DUF8032"/>
</dbReference>
<reference evidence="3 4" key="1">
    <citation type="submission" date="2024-04" db="EMBL/GenBank/DDBJ databases">
        <title>Symmetric and asymmetric DNA N6-adenine methylation regulates different biological responses in Mucorales.</title>
        <authorList>
            <consortium name="Lawrence Berkeley National Laboratory"/>
            <person name="Lax C."/>
            <person name="Mondo S.J."/>
            <person name="Osorio-Concepcion M."/>
            <person name="Muszewska A."/>
            <person name="Corrochano-Luque M."/>
            <person name="Gutierrez G."/>
            <person name="Riley R."/>
            <person name="Lipzen A."/>
            <person name="Guo J."/>
            <person name="Hundley H."/>
            <person name="Amirebrahimi M."/>
            <person name="Ng V."/>
            <person name="Lorenzo-Gutierrez D."/>
            <person name="Binder U."/>
            <person name="Yang J."/>
            <person name="Song Y."/>
            <person name="Canovas D."/>
            <person name="Navarro E."/>
            <person name="Freitag M."/>
            <person name="Gabaldon T."/>
            <person name="Grigoriev I.V."/>
            <person name="Corrochano L.M."/>
            <person name="Nicolas F.E."/>
            <person name="Garre V."/>
        </authorList>
    </citation>
    <scope>NUCLEOTIDE SEQUENCE [LARGE SCALE GENOMIC DNA]</scope>
    <source>
        <strain evidence="3 4">L51</strain>
    </source>
</reference>
<evidence type="ECO:0000259" key="2">
    <source>
        <dbReference type="Pfam" id="PF26087"/>
    </source>
</evidence>
<accession>A0ABR3BIG6</accession>
<organism evidence="3 4">
    <name type="scientific">Phycomyces blakesleeanus</name>
    <dbReference type="NCBI Taxonomy" id="4837"/>
    <lineage>
        <taxon>Eukaryota</taxon>
        <taxon>Fungi</taxon>
        <taxon>Fungi incertae sedis</taxon>
        <taxon>Mucoromycota</taxon>
        <taxon>Mucoromycotina</taxon>
        <taxon>Mucoromycetes</taxon>
        <taxon>Mucorales</taxon>
        <taxon>Phycomycetaceae</taxon>
        <taxon>Phycomyces</taxon>
    </lineage>
</organism>
<protein>
    <recommendedName>
        <fullName evidence="2">DUF8032 domain-containing protein</fullName>
    </recommendedName>
</protein>
<dbReference type="PANTHER" id="PTHR22949">
    <property type="entry name" value="WHITE COLLAR 2 PROTEIN WC2"/>
    <property type="match status" value="1"/>
</dbReference>
<feature type="domain" description="DUF8032" evidence="2">
    <location>
        <begin position="254"/>
        <end position="334"/>
    </location>
</feature>
<dbReference type="PANTHER" id="PTHR22949:SF0">
    <property type="entry name" value="RE27538P"/>
    <property type="match status" value="1"/>
</dbReference>
<evidence type="ECO:0000313" key="3">
    <source>
        <dbReference type="EMBL" id="KAL0097687.1"/>
    </source>
</evidence>
<dbReference type="EMBL" id="JBCLYO010000001">
    <property type="protein sequence ID" value="KAL0097687.1"/>
    <property type="molecule type" value="Genomic_DNA"/>
</dbReference>
<comment type="caution">
    <text evidence="3">The sequence shown here is derived from an EMBL/GenBank/DDBJ whole genome shotgun (WGS) entry which is preliminary data.</text>
</comment>
<proteinExistence type="predicted"/>
<keyword evidence="4" id="KW-1185">Reference proteome</keyword>
<evidence type="ECO:0000256" key="1">
    <source>
        <dbReference type="SAM" id="MobiDB-lite"/>
    </source>
</evidence>